<feature type="non-terminal residue" evidence="2">
    <location>
        <position position="73"/>
    </location>
</feature>
<keyword evidence="1" id="KW-0732">Signal</keyword>
<comment type="caution">
    <text evidence="2">The sequence shown here is derived from an EMBL/GenBank/DDBJ whole genome shotgun (WGS) entry which is preliminary data.</text>
</comment>
<protein>
    <submittedName>
        <fullName evidence="2">Uncharacterized protein</fullName>
    </submittedName>
</protein>
<reference evidence="2 3" key="1">
    <citation type="submission" date="2022-05" db="EMBL/GenBank/DDBJ databases">
        <title>Streptomyces sp. nov. RY43-2 isolated from soil of a peat swamp forest.</title>
        <authorList>
            <person name="Kanchanasin P."/>
            <person name="Tanasupawat S."/>
            <person name="Phongsopitanun W."/>
        </authorList>
    </citation>
    <scope>NUCLEOTIDE SEQUENCE [LARGE SCALE GENOMIC DNA]</scope>
    <source>
        <strain evidence="2 3">RY43-2</strain>
    </source>
</reference>
<proteinExistence type="predicted"/>
<evidence type="ECO:0000313" key="2">
    <source>
        <dbReference type="EMBL" id="MCN9242307.1"/>
    </source>
</evidence>
<sequence length="73" mass="7533">MHRSERTRSAFLIRLLTPMTLAWIFVGAPAGAASADACAYASTGPDGPTAVAVAGGHHWPLPPCRTPSPTPPP</sequence>
<accession>A0ABT0ZFF3</accession>
<feature type="chain" id="PRO_5046662813" evidence="1">
    <location>
        <begin position="33"/>
        <end position="73"/>
    </location>
</feature>
<evidence type="ECO:0000256" key="1">
    <source>
        <dbReference type="SAM" id="SignalP"/>
    </source>
</evidence>
<name>A0ABT0ZFF3_9ACTN</name>
<feature type="signal peptide" evidence="1">
    <location>
        <begin position="1"/>
        <end position="32"/>
    </location>
</feature>
<dbReference type="EMBL" id="JAMWMR010000012">
    <property type="protein sequence ID" value="MCN9242307.1"/>
    <property type="molecule type" value="Genomic_DNA"/>
</dbReference>
<keyword evidence="3" id="KW-1185">Reference proteome</keyword>
<organism evidence="2 3">
    <name type="scientific">Streptomyces macrolidinus</name>
    <dbReference type="NCBI Taxonomy" id="2952607"/>
    <lineage>
        <taxon>Bacteria</taxon>
        <taxon>Bacillati</taxon>
        <taxon>Actinomycetota</taxon>
        <taxon>Actinomycetes</taxon>
        <taxon>Kitasatosporales</taxon>
        <taxon>Streptomycetaceae</taxon>
        <taxon>Streptomyces</taxon>
    </lineage>
</organism>
<gene>
    <name evidence="2" type="ORF">NGF19_16155</name>
</gene>
<evidence type="ECO:0000313" key="3">
    <source>
        <dbReference type="Proteomes" id="UP001523219"/>
    </source>
</evidence>
<dbReference type="Proteomes" id="UP001523219">
    <property type="component" value="Unassembled WGS sequence"/>
</dbReference>